<evidence type="ECO:0000313" key="12">
    <source>
        <dbReference type="Proteomes" id="UP000199677"/>
    </source>
</evidence>
<dbReference type="AlphaFoldDB" id="A0A1H0CLA3"/>
<keyword evidence="12" id="KW-1185">Reference proteome</keyword>
<dbReference type="InterPro" id="IPR050388">
    <property type="entry name" value="ABC_Ni/Peptide_Import"/>
</dbReference>
<dbReference type="OrthoDB" id="7374568at2"/>
<evidence type="ECO:0000256" key="3">
    <source>
        <dbReference type="ARBA" id="ARBA00022448"/>
    </source>
</evidence>
<evidence type="ECO:0000256" key="5">
    <source>
        <dbReference type="ARBA" id="ARBA00022519"/>
    </source>
</evidence>
<evidence type="ECO:0000256" key="4">
    <source>
        <dbReference type="ARBA" id="ARBA00022475"/>
    </source>
</evidence>
<keyword evidence="9" id="KW-0472">Membrane</keyword>
<evidence type="ECO:0000313" key="11">
    <source>
        <dbReference type="EMBL" id="SDN58561.1"/>
    </source>
</evidence>
<dbReference type="GO" id="GO:0005886">
    <property type="term" value="C:plasma membrane"/>
    <property type="evidence" value="ECO:0007669"/>
    <property type="project" value="UniProtKB-SubCell"/>
</dbReference>
<evidence type="ECO:0000256" key="1">
    <source>
        <dbReference type="ARBA" id="ARBA00004417"/>
    </source>
</evidence>
<dbReference type="GO" id="GO:0005524">
    <property type="term" value="F:ATP binding"/>
    <property type="evidence" value="ECO:0007669"/>
    <property type="project" value="UniProtKB-KW"/>
</dbReference>
<keyword evidence="3" id="KW-0813">Transport</keyword>
<organism evidence="11 12">
    <name type="scientific">Vreelandella arcis</name>
    <dbReference type="NCBI Taxonomy" id="416873"/>
    <lineage>
        <taxon>Bacteria</taxon>
        <taxon>Pseudomonadati</taxon>
        <taxon>Pseudomonadota</taxon>
        <taxon>Gammaproteobacteria</taxon>
        <taxon>Oceanospirillales</taxon>
        <taxon>Halomonadaceae</taxon>
        <taxon>Vreelandella</taxon>
    </lineage>
</organism>
<dbReference type="EMBL" id="FNII01000006">
    <property type="protein sequence ID" value="SDN58561.1"/>
    <property type="molecule type" value="Genomic_DNA"/>
</dbReference>
<dbReference type="SUPFAM" id="SSF52540">
    <property type="entry name" value="P-loop containing nucleoside triphosphate hydrolases"/>
    <property type="match status" value="1"/>
</dbReference>
<keyword evidence="6" id="KW-0547">Nucleotide-binding</keyword>
<gene>
    <name evidence="11" type="ORF">SAMN04487951_10699</name>
</gene>
<dbReference type="Gene3D" id="3.40.50.300">
    <property type="entry name" value="P-loop containing nucleotide triphosphate hydrolases"/>
    <property type="match status" value="1"/>
</dbReference>
<accession>A0A1H0CLA3</accession>
<evidence type="ECO:0000256" key="7">
    <source>
        <dbReference type="ARBA" id="ARBA00022840"/>
    </source>
</evidence>
<protein>
    <submittedName>
        <fullName evidence="11">Peptide/nickel transport system ATP-binding protein</fullName>
    </submittedName>
</protein>
<keyword evidence="5" id="KW-0997">Cell inner membrane</keyword>
<comment type="subcellular location">
    <subcellularLocation>
        <location evidence="1">Cell inner membrane</location>
        <topology evidence="1">Peripheral membrane protein</topology>
    </subcellularLocation>
</comment>
<name>A0A1H0CLA3_9GAMM</name>
<dbReference type="GO" id="GO:0016887">
    <property type="term" value="F:ATP hydrolysis activity"/>
    <property type="evidence" value="ECO:0007669"/>
    <property type="project" value="InterPro"/>
</dbReference>
<keyword evidence="8" id="KW-1278">Translocase</keyword>
<dbReference type="InterPro" id="IPR027417">
    <property type="entry name" value="P-loop_NTPase"/>
</dbReference>
<evidence type="ECO:0000256" key="8">
    <source>
        <dbReference type="ARBA" id="ARBA00022967"/>
    </source>
</evidence>
<dbReference type="STRING" id="416873.SAMN04487951_10699"/>
<dbReference type="SMART" id="SM00382">
    <property type="entry name" value="AAA"/>
    <property type="match status" value="1"/>
</dbReference>
<dbReference type="RefSeq" id="WP_089705056.1">
    <property type="nucleotide sequence ID" value="NZ_FNII01000006.1"/>
</dbReference>
<proteinExistence type="inferred from homology"/>
<keyword evidence="7 11" id="KW-0067">ATP-binding</keyword>
<dbReference type="InterPro" id="IPR003593">
    <property type="entry name" value="AAA+_ATPase"/>
</dbReference>
<dbReference type="Pfam" id="PF00005">
    <property type="entry name" value="ABC_tran"/>
    <property type="match status" value="1"/>
</dbReference>
<dbReference type="Proteomes" id="UP000199677">
    <property type="component" value="Unassembled WGS sequence"/>
</dbReference>
<feature type="domain" description="ABC transporter" evidence="10">
    <location>
        <begin position="2"/>
        <end position="249"/>
    </location>
</feature>
<evidence type="ECO:0000256" key="6">
    <source>
        <dbReference type="ARBA" id="ARBA00022741"/>
    </source>
</evidence>
<reference evidence="12" key="1">
    <citation type="submission" date="2016-10" db="EMBL/GenBank/DDBJ databases">
        <authorList>
            <person name="Varghese N."/>
            <person name="Submissions S."/>
        </authorList>
    </citation>
    <scope>NUCLEOTIDE SEQUENCE [LARGE SCALE GENOMIC DNA]</scope>
    <source>
        <strain evidence="12">CGMCC 1.6494</strain>
    </source>
</reference>
<dbReference type="PANTHER" id="PTHR43297:SF14">
    <property type="entry name" value="ATPASE AAA-TYPE CORE DOMAIN-CONTAINING PROTEIN"/>
    <property type="match status" value="1"/>
</dbReference>
<sequence length="275" mass="29889">MLKVEHLSLQLPYYANWWRRCWAEVLRDVSLEIHPGEVHAVVGASGAGKSLLAHALLGLLPAPCRQTGRLHFQGQPLTAARQRQLRGRDLALIPQSLNALDPLVRNQRQVSWAAQRAGHTPASARDTATQALDHYQLNAGAQQAFPHQLSGGMARRVLTAMAHVSRAQLIIADEPSVGLDPQQRDRVLNALAALARGEGKAVLLITHDLRHALPIAQRVTIMRQGRCVETAPAAAFQGEGSGLNTDYAQALWQALPDNQFGNPLTSTDEQAQNVA</sequence>
<dbReference type="PANTHER" id="PTHR43297">
    <property type="entry name" value="OLIGOPEPTIDE TRANSPORT ATP-BINDING PROTEIN APPD"/>
    <property type="match status" value="1"/>
</dbReference>
<dbReference type="InterPro" id="IPR003439">
    <property type="entry name" value="ABC_transporter-like_ATP-bd"/>
</dbReference>
<keyword evidence="4" id="KW-1003">Cell membrane</keyword>
<dbReference type="PROSITE" id="PS50893">
    <property type="entry name" value="ABC_TRANSPORTER_2"/>
    <property type="match status" value="1"/>
</dbReference>
<comment type="similarity">
    <text evidence="2">Belongs to the ABC transporter superfamily.</text>
</comment>
<evidence type="ECO:0000256" key="2">
    <source>
        <dbReference type="ARBA" id="ARBA00005417"/>
    </source>
</evidence>
<evidence type="ECO:0000256" key="9">
    <source>
        <dbReference type="ARBA" id="ARBA00023136"/>
    </source>
</evidence>
<evidence type="ECO:0000259" key="10">
    <source>
        <dbReference type="PROSITE" id="PS50893"/>
    </source>
</evidence>